<dbReference type="EMBL" id="JADGIK010000005">
    <property type="protein sequence ID" value="MBF0597497.1"/>
    <property type="molecule type" value="Genomic_DNA"/>
</dbReference>
<dbReference type="GO" id="GO:0005524">
    <property type="term" value="F:ATP binding"/>
    <property type="evidence" value="ECO:0007669"/>
    <property type="project" value="UniProtKB-KW"/>
</dbReference>
<evidence type="ECO:0000313" key="6">
    <source>
        <dbReference type="EMBL" id="MBF0597497.1"/>
    </source>
</evidence>
<sequence length="394" mass="44612">MEKEVLVKVENVSKKFTTDLKDSLKYGFSDIIKSLFGKQTSKELRKNEFWAVQDVSFELKRGECIGLIGHNGAGKSSLLKVLNGLYSPDKGKITMKGKVGALIELGAGFNPILTGRENIYNNASILGFSKQEVDEKMQSIIEFSEIEDFLDMPVKNYSSGMRVRLGFAIASHLDPDILIVDEVLAVGDLGFVLKCFKKIDQILPNTAIIFVSHTMPMVARICNQIILMDHGKVEYQGNNISKGIELYYNKFSNNESNTVFDDGSVEIISCNHNLKDNTLHRHQDYLITLQIKLKKELNFIPKVYFELKDKDLRPVAGIICEINKELKGNNLTYKINVKNSLLTLGNYVMDLSLSNPLTKEPMFRQNNIFSIVCVGDRQQWVPFELESELELHQN</sequence>
<dbReference type="InterPro" id="IPR017871">
    <property type="entry name" value="ABC_transporter-like_CS"/>
</dbReference>
<organism evidence="6 7">
    <name type="scientific">Faecalibacter rhinopitheci</name>
    <dbReference type="NCBI Taxonomy" id="2779678"/>
    <lineage>
        <taxon>Bacteria</taxon>
        <taxon>Pseudomonadati</taxon>
        <taxon>Bacteroidota</taxon>
        <taxon>Flavobacteriia</taxon>
        <taxon>Flavobacteriales</taxon>
        <taxon>Weeksellaceae</taxon>
        <taxon>Faecalibacter</taxon>
    </lineage>
</organism>
<evidence type="ECO:0000256" key="4">
    <source>
        <dbReference type="ARBA" id="ARBA00022840"/>
    </source>
</evidence>
<evidence type="ECO:0000256" key="2">
    <source>
        <dbReference type="ARBA" id="ARBA00022448"/>
    </source>
</evidence>
<dbReference type="CDD" id="cd03220">
    <property type="entry name" value="ABC_KpsT_Wzt"/>
    <property type="match status" value="1"/>
</dbReference>
<comment type="caution">
    <text evidence="6">The sequence shown here is derived from an EMBL/GenBank/DDBJ whole genome shotgun (WGS) entry which is preliminary data.</text>
</comment>
<keyword evidence="3" id="KW-0547">Nucleotide-binding</keyword>
<dbReference type="SUPFAM" id="SSF52540">
    <property type="entry name" value="P-loop containing nucleoside triphosphate hydrolases"/>
    <property type="match status" value="1"/>
</dbReference>
<accession>A0A8J7G673</accession>
<dbReference type="SMART" id="SM00382">
    <property type="entry name" value="AAA"/>
    <property type="match status" value="1"/>
</dbReference>
<gene>
    <name evidence="6" type="ORF">IM532_08545</name>
</gene>
<name>A0A8J7G673_9FLAO</name>
<dbReference type="Proteomes" id="UP000608754">
    <property type="component" value="Unassembled WGS sequence"/>
</dbReference>
<dbReference type="Gene3D" id="3.40.50.300">
    <property type="entry name" value="P-loop containing nucleotide triphosphate hydrolases"/>
    <property type="match status" value="1"/>
</dbReference>
<dbReference type="PROSITE" id="PS00211">
    <property type="entry name" value="ABC_TRANSPORTER_1"/>
    <property type="match status" value="1"/>
</dbReference>
<dbReference type="InterPro" id="IPR003593">
    <property type="entry name" value="AAA+_ATPase"/>
</dbReference>
<comment type="similarity">
    <text evidence="1">Belongs to the ABC transporter superfamily.</text>
</comment>
<proteinExistence type="inferred from homology"/>
<dbReference type="InterPro" id="IPR015860">
    <property type="entry name" value="ABC_transpr_TagH-like"/>
</dbReference>
<keyword evidence="4 6" id="KW-0067">ATP-binding</keyword>
<dbReference type="PANTHER" id="PTHR46743:SF2">
    <property type="entry name" value="TEICHOIC ACIDS EXPORT ATP-BINDING PROTEIN TAGH"/>
    <property type="match status" value="1"/>
</dbReference>
<evidence type="ECO:0000256" key="3">
    <source>
        <dbReference type="ARBA" id="ARBA00022741"/>
    </source>
</evidence>
<dbReference type="PROSITE" id="PS50893">
    <property type="entry name" value="ABC_TRANSPORTER_2"/>
    <property type="match status" value="1"/>
</dbReference>
<keyword evidence="7" id="KW-1185">Reference proteome</keyword>
<dbReference type="InterPro" id="IPR003439">
    <property type="entry name" value="ABC_transporter-like_ATP-bd"/>
</dbReference>
<evidence type="ECO:0000313" key="7">
    <source>
        <dbReference type="Proteomes" id="UP000608754"/>
    </source>
</evidence>
<dbReference type="GO" id="GO:0016020">
    <property type="term" value="C:membrane"/>
    <property type="evidence" value="ECO:0007669"/>
    <property type="project" value="InterPro"/>
</dbReference>
<reference evidence="6" key="1">
    <citation type="submission" date="2020-10" db="EMBL/GenBank/DDBJ databases">
        <authorList>
            <person name="Lu T."/>
            <person name="Wang Q."/>
            <person name="Han X."/>
        </authorList>
    </citation>
    <scope>NUCLEOTIDE SEQUENCE</scope>
    <source>
        <strain evidence="6">WQ 117</strain>
    </source>
</reference>
<dbReference type="GO" id="GO:0016887">
    <property type="term" value="F:ATP hydrolysis activity"/>
    <property type="evidence" value="ECO:0007669"/>
    <property type="project" value="InterPro"/>
</dbReference>
<dbReference type="PANTHER" id="PTHR46743">
    <property type="entry name" value="TEICHOIC ACIDS EXPORT ATP-BINDING PROTEIN TAGH"/>
    <property type="match status" value="1"/>
</dbReference>
<dbReference type="RefSeq" id="WP_194183040.1">
    <property type="nucleotide sequence ID" value="NZ_JADGIK010000005.1"/>
</dbReference>
<dbReference type="GO" id="GO:0140359">
    <property type="term" value="F:ABC-type transporter activity"/>
    <property type="evidence" value="ECO:0007669"/>
    <property type="project" value="InterPro"/>
</dbReference>
<dbReference type="InterPro" id="IPR027417">
    <property type="entry name" value="P-loop_NTPase"/>
</dbReference>
<dbReference type="InterPro" id="IPR050683">
    <property type="entry name" value="Bact_Polysacc_Export_ATP-bd"/>
</dbReference>
<dbReference type="AlphaFoldDB" id="A0A8J7G673"/>
<keyword evidence="2" id="KW-0813">Transport</keyword>
<protein>
    <submittedName>
        <fullName evidence="6">ABC transporter ATP-binding protein</fullName>
    </submittedName>
</protein>
<evidence type="ECO:0000256" key="1">
    <source>
        <dbReference type="ARBA" id="ARBA00005417"/>
    </source>
</evidence>
<feature type="domain" description="ABC transporter" evidence="5">
    <location>
        <begin position="26"/>
        <end position="255"/>
    </location>
</feature>
<dbReference type="Pfam" id="PF00005">
    <property type="entry name" value="ABC_tran"/>
    <property type="match status" value="1"/>
</dbReference>
<evidence type="ECO:0000259" key="5">
    <source>
        <dbReference type="PROSITE" id="PS50893"/>
    </source>
</evidence>